<dbReference type="Proteomes" id="UP000007879">
    <property type="component" value="Unassembled WGS sequence"/>
</dbReference>
<keyword evidence="6" id="KW-0560">Oxidoreductase</keyword>
<dbReference type="STRING" id="400682.A0A1X7VRQ1"/>
<comment type="catalytic activity">
    <reaction evidence="6">
        <text>4 Fe(2+) + O2 + 4 H(+) = 4 Fe(3+) + 2 H2O</text>
        <dbReference type="Rhea" id="RHEA:11148"/>
        <dbReference type="ChEBI" id="CHEBI:15377"/>
        <dbReference type="ChEBI" id="CHEBI:15378"/>
        <dbReference type="ChEBI" id="CHEBI:15379"/>
        <dbReference type="ChEBI" id="CHEBI:29033"/>
        <dbReference type="ChEBI" id="CHEBI:29034"/>
        <dbReference type="EC" id="1.16.3.1"/>
    </reaction>
</comment>
<proteinExistence type="inferred from homology"/>
<dbReference type="InterPro" id="IPR012347">
    <property type="entry name" value="Ferritin-like"/>
</dbReference>
<name>A0A1X7VRQ1_AMPQE</name>
<sequence length="184" mass="20891">MATPGKGYNYVNLDDLVRQNYTAESEAGVNKQINMELSAMYTYLSMSYYFDRADVALPNFAAYFKKAAHEEFEHAEKFMEFQNKRGGKIILSDIKKPEKDEWGVGIDAMLTALALERKVNQSLLDLHAISDKGNDYHMSDFIEGNFLHEQVDAIKELTGHITNLKRVGETGLGEYQFDKESLSS</sequence>
<dbReference type="PROSITE" id="PS00204">
    <property type="entry name" value="FERRITIN_2"/>
    <property type="match status" value="1"/>
</dbReference>
<keyword evidence="2 6" id="KW-0409">Iron storage</keyword>
<comment type="function">
    <text evidence="6">Stores iron in a soluble, non-toxic, readily available form. Important for iron homeostasis. Iron is taken up in the ferrous form and deposited as ferric hydroxides after oxidation.</text>
</comment>
<dbReference type="GO" id="GO:0005737">
    <property type="term" value="C:cytoplasm"/>
    <property type="evidence" value="ECO:0007669"/>
    <property type="project" value="TreeGrafter"/>
</dbReference>
<dbReference type="InterPro" id="IPR001519">
    <property type="entry name" value="Ferritin"/>
</dbReference>
<reference evidence="9" key="1">
    <citation type="journal article" date="2010" name="Nature">
        <title>The Amphimedon queenslandica genome and the evolution of animal complexity.</title>
        <authorList>
            <person name="Srivastava M."/>
            <person name="Simakov O."/>
            <person name="Chapman J."/>
            <person name="Fahey B."/>
            <person name="Gauthier M.E."/>
            <person name="Mitros T."/>
            <person name="Richards G.S."/>
            <person name="Conaco C."/>
            <person name="Dacre M."/>
            <person name="Hellsten U."/>
            <person name="Larroux C."/>
            <person name="Putnam N.H."/>
            <person name="Stanke M."/>
            <person name="Adamska M."/>
            <person name="Darling A."/>
            <person name="Degnan S.M."/>
            <person name="Oakley T.H."/>
            <person name="Plachetzki D.C."/>
            <person name="Zhai Y."/>
            <person name="Adamski M."/>
            <person name="Calcino A."/>
            <person name="Cummins S.F."/>
            <person name="Goodstein D.M."/>
            <person name="Harris C."/>
            <person name="Jackson D.J."/>
            <person name="Leys S.P."/>
            <person name="Shu S."/>
            <person name="Woodcroft B.J."/>
            <person name="Vervoort M."/>
            <person name="Kosik K.S."/>
            <person name="Manning G."/>
            <person name="Degnan B.M."/>
            <person name="Rokhsar D.S."/>
        </authorList>
    </citation>
    <scope>NUCLEOTIDE SEQUENCE [LARGE SCALE GENOMIC DNA]</scope>
</reference>
<dbReference type="InterPro" id="IPR009078">
    <property type="entry name" value="Ferritin-like_SF"/>
</dbReference>
<dbReference type="CDD" id="cd01056">
    <property type="entry name" value="Euk_Ferritin"/>
    <property type="match status" value="1"/>
</dbReference>
<dbReference type="Gene3D" id="1.20.1260.10">
    <property type="match status" value="1"/>
</dbReference>
<reference evidence="8" key="2">
    <citation type="submission" date="2017-05" db="UniProtKB">
        <authorList>
            <consortium name="EnsemblMetazoa"/>
        </authorList>
    </citation>
    <scope>IDENTIFICATION</scope>
</reference>
<evidence type="ECO:0000259" key="7">
    <source>
        <dbReference type="PROSITE" id="PS50905"/>
    </source>
</evidence>
<feature type="domain" description="Ferritin-like diiron" evidence="7">
    <location>
        <begin position="19"/>
        <end position="168"/>
    </location>
</feature>
<keyword evidence="9" id="KW-1185">Reference proteome</keyword>
<evidence type="ECO:0000256" key="3">
    <source>
        <dbReference type="ARBA" id="ARBA00022723"/>
    </source>
</evidence>
<dbReference type="EnsemblMetazoa" id="XM_019999425.1">
    <property type="protein sequence ID" value="XP_019854984.1"/>
    <property type="gene ID" value="LOC100640860"/>
</dbReference>
<keyword evidence="3 5" id="KW-0479">Metal-binding</keyword>
<keyword evidence="4 5" id="KW-0408">Iron</keyword>
<dbReference type="InParanoid" id="A0A1X7VRQ1"/>
<dbReference type="GO" id="GO:0006879">
    <property type="term" value="P:intracellular iron ion homeostasis"/>
    <property type="evidence" value="ECO:0007669"/>
    <property type="project" value="UniProtKB-KW"/>
</dbReference>
<dbReference type="GO" id="GO:0006826">
    <property type="term" value="P:iron ion transport"/>
    <property type="evidence" value="ECO:0007669"/>
    <property type="project" value="InterPro"/>
</dbReference>
<evidence type="ECO:0000313" key="8">
    <source>
        <dbReference type="EnsemblMetazoa" id="Aqu2.1.42554_001"/>
    </source>
</evidence>
<dbReference type="PANTHER" id="PTHR11431">
    <property type="entry name" value="FERRITIN"/>
    <property type="match status" value="1"/>
</dbReference>
<dbReference type="GO" id="GO:0008199">
    <property type="term" value="F:ferric iron binding"/>
    <property type="evidence" value="ECO:0007669"/>
    <property type="project" value="InterPro"/>
</dbReference>
<dbReference type="Pfam" id="PF00210">
    <property type="entry name" value="Ferritin"/>
    <property type="match status" value="1"/>
</dbReference>
<dbReference type="AlphaFoldDB" id="A0A1X7VRQ1"/>
<evidence type="ECO:0000313" key="9">
    <source>
        <dbReference type="Proteomes" id="UP000007879"/>
    </source>
</evidence>
<dbReference type="InterPro" id="IPR008331">
    <property type="entry name" value="Ferritin_DPS_dom"/>
</dbReference>
<dbReference type="EnsemblMetazoa" id="Aqu2.1.42554_001">
    <property type="protein sequence ID" value="Aqu2.1.42554_001"/>
    <property type="gene ID" value="Aqu2.1.42554"/>
</dbReference>
<dbReference type="SUPFAM" id="SSF47240">
    <property type="entry name" value="Ferritin-like"/>
    <property type="match status" value="1"/>
</dbReference>
<evidence type="ECO:0000256" key="1">
    <source>
        <dbReference type="ARBA" id="ARBA00007513"/>
    </source>
</evidence>
<feature type="binding site" evidence="5">
    <location>
        <position position="36"/>
    </location>
    <ligand>
        <name>Fe cation</name>
        <dbReference type="ChEBI" id="CHEBI:24875"/>
        <label>1</label>
    </ligand>
</feature>
<comment type="similarity">
    <text evidence="1 6">Belongs to the ferritin family.</text>
</comment>
<feature type="binding site" evidence="5">
    <location>
        <position position="150"/>
    </location>
    <ligand>
        <name>Fe cation</name>
        <dbReference type="ChEBI" id="CHEBI:24875"/>
        <label>1</label>
    </ligand>
</feature>
<evidence type="ECO:0000256" key="5">
    <source>
        <dbReference type="PIRSR" id="PIRSR601519-1"/>
    </source>
</evidence>
<feature type="binding site" evidence="5">
    <location>
        <position position="71"/>
    </location>
    <ligand>
        <name>Fe cation</name>
        <dbReference type="ChEBI" id="CHEBI:24875"/>
        <label>1</label>
    </ligand>
</feature>
<dbReference type="FunFam" id="1.20.1260.10:FF:000002">
    <property type="entry name" value="Ferritin, mitochondrial"/>
    <property type="match status" value="1"/>
</dbReference>
<dbReference type="GO" id="GO:0008198">
    <property type="term" value="F:ferrous iron binding"/>
    <property type="evidence" value="ECO:0007669"/>
    <property type="project" value="TreeGrafter"/>
</dbReference>
<dbReference type="InterPro" id="IPR009040">
    <property type="entry name" value="Ferritin-like_diiron"/>
</dbReference>
<dbReference type="KEGG" id="aqu:100640860"/>
<evidence type="ECO:0000256" key="2">
    <source>
        <dbReference type="ARBA" id="ARBA00022434"/>
    </source>
</evidence>
<gene>
    <name evidence="8" type="primary">100640860</name>
</gene>
<dbReference type="PANTHER" id="PTHR11431:SF75">
    <property type="entry name" value="FERRITIN"/>
    <property type="match status" value="1"/>
</dbReference>
<protein>
    <recommendedName>
        <fullName evidence="6">Ferritin</fullName>
        <ecNumber evidence="6">1.16.3.1</ecNumber>
    </recommendedName>
</protein>
<dbReference type="GO" id="GO:0004322">
    <property type="term" value="F:ferroxidase activity"/>
    <property type="evidence" value="ECO:0007669"/>
    <property type="project" value="UniProtKB-EC"/>
</dbReference>
<dbReference type="InterPro" id="IPR014034">
    <property type="entry name" value="Ferritin_CS"/>
</dbReference>
<evidence type="ECO:0000256" key="4">
    <source>
        <dbReference type="ARBA" id="ARBA00023004"/>
    </source>
</evidence>
<dbReference type="OrthoDB" id="186462at2759"/>
<organism evidence="8">
    <name type="scientific">Amphimedon queenslandica</name>
    <name type="common">Sponge</name>
    <dbReference type="NCBI Taxonomy" id="400682"/>
    <lineage>
        <taxon>Eukaryota</taxon>
        <taxon>Metazoa</taxon>
        <taxon>Porifera</taxon>
        <taxon>Demospongiae</taxon>
        <taxon>Heteroscleromorpha</taxon>
        <taxon>Haplosclerida</taxon>
        <taxon>Niphatidae</taxon>
        <taxon>Amphimedon</taxon>
    </lineage>
</organism>
<feature type="binding site" evidence="5">
    <location>
        <position position="74"/>
    </location>
    <ligand>
        <name>Fe cation</name>
        <dbReference type="ChEBI" id="CHEBI:24875"/>
        <label>1</label>
    </ligand>
</feature>
<dbReference type="OMA" id="WNSAKDA"/>
<dbReference type="PROSITE" id="PS50905">
    <property type="entry name" value="FERRITIN_LIKE"/>
    <property type="match status" value="1"/>
</dbReference>
<accession>A0A1X7VRQ1</accession>
<evidence type="ECO:0000256" key="6">
    <source>
        <dbReference type="RuleBase" id="RU361145"/>
    </source>
</evidence>
<dbReference type="eggNOG" id="KOG2332">
    <property type="taxonomic scope" value="Eukaryota"/>
</dbReference>
<dbReference type="EC" id="1.16.3.1" evidence="6"/>
<feature type="binding site" evidence="5">
    <location>
        <position position="116"/>
    </location>
    <ligand>
        <name>Fe cation</name>
        <dbReference type="ChEBI" id="CHEBI:24875"/>
        <label>1</label>
    </ligand>
</feature>
<dbReference type="FunCoup" id="A0A1X7VRQ1">
    <property type="interactions" value="519"/>
</dbReference>